<dbReference type="CDD" id="cd04301">
    <property type="entry name" value="NAT_SF"/>
    <property type="match status" value="1"/>
</dbReference>
<name>A0A246I9D4_STEMA</name>
<reference evidence="3 4" key="1">
    <citation type="submission" date="2017-06" db="EMBL/GenBank/DDBJ databases">
        <authorList>
            <person name="Kim H.J."/>
            <person name="Triplett B.A."/>
        </authorList>
    </citation>
    <scope>NUCLEOTIDE SEQUENCE [LARGE SCALE GENOMIC DNA]</scope>
    <source>
        <strain evidence="3 4">594</strain>
    </source>
</reference>
<dbReference type="Proteomes" id="UP000197090">
    <property type="component" value="Unassembled WGS sequence"/>
</dbReference>
<evidence type="ECO:0000256" key="1">
    <source>
        <dbReference type="ARBA" id="ARBA00022849"/>
    </source>
</evidence>
<dbReference type="InterPro" id="IPR023485">
    <property type="entry name" value="Ptyr_pPase"/>
</dbReference>
<organism evidence="3 4">
    <name type="scientific">Stenotrophomonas maltophilia</name>
    <name type="common">Pseudomonas maltophilia</name>
    <name type="synonym">Xanthomonas maltophilia</name>
    <dbReference type="NCBI Taxonomy" id="40324"/>
    <lineage>
        <taxon>Bacteria</taxon>
        <taxon>Pseudomonadati</taxon>
        <taxon>Pseudomonadota</taxon>
        <taxon>Gammaproteobacteria</taxon>
        <taxon>Lysobacterales</taxon>
        <taxon>Lysobacteraceae</taxon>
        <taxon>Stenotrophomonas</taxon>
        <taxon>Stenotrophomonas maltophilia group</taxon>
    </lineage>
</organism>
<dbReference type="GO" id="GO:0016747">
    <property type="term" value="F:acyltransferase activity, transferring groups other than amino-acyl groups"/>
    <property type="evidence" value="ECO:0007669"/>
    <property type="project" value="InterPro"/>
</dbReference>
<dbReference type="InterPro" id="IPR000182">
    <property type="entry name" value="GNAT_dom"/>
</dbReference>
<evidence type="ECO:0000313" key="4">
    <source>
        <dbReference type="Proteomes" id="UP000197090"/>
    </source>
</evidence>
<gene>
    <name evidence="3" type="ORF">CEE63_07285</name>
</gene>
<dbReference type="InterPro" id="IPR036196">
    <property type="entry name" value="Ptyr_pPase_sf"/>
</dbReference>
<dbReference type="PANTHER" id="PTHR43428">
    <property type="entry name" value="ARSENATE REDUCTASE"/>
    <property type="match status" value="1"/>
</dbReference>
<proteinExistence type="predicted"/>
<dbReference type="Pfam" id="PF01451">
    <property type="entry name" value="LMWPc"/>
    <property type="match status" value="1"/>
</dbReference>
<dbReference type="SUPFAM" id="SSF55729">
    <property type="entry name" value="Acyl-CoA N-acyltransferases (Nat)"/>
    <property type="match status" value="1"/>
</dbReference>
<dbReference type="Gene3D" id="3.40.630.30">
    <property type="match status" value="1"/>
</dbReference>
<protein>
    <submittedName>
        <fullName evidence="3">Arsenate reductase ArsC</fullName>
    </submittedName>
</protein>
<sequence>MKPDPLIRTGKRDDLSYIRDLLRQAQLPVADLESSEVAFLVADLEGVPVGAVGLQIFGASALLRSLVVSDDRRNTGLGRALLSAAEDMARRMQVRELVLLTTSAGPWFARHGYAGCDRAQIAEAIRSSAEFTRLCPASALCMSKPLTDHGSHMTRNVLFLCTGNSARSVLAEATLRAWGGDHFSAFSAGSQPTGQINPFALAQLQAEGMPVEGLRSKSWDEFVDAAPMDLVITVCDAAAAEACPVVFGDFIRSHWGLPDPAAVAGSDADKAAAFALAHAIVKTRLRALLALPESVWSEREALQHALDRIGQLLPTDGAQ</sequence>
<dbReference type="AlphaFoldDB" id="A0A246I9D4"/>
<dbReference type="EMBL" id="NIVX01000050">
    <property type="protein sequence ID" value="OWQ75941.1"/>
    <property type="molecule type" value="Genomic_DNA"/>
</dbReference>
<dbReference type="PROSITE" id="PS51186">
    <property type="entry name" value="GNAT"/>
    <property type="match status" value="1"/>
</dbReference>
<dbReference type="PANTHER" id="PTHR43428:SF1">
    <property type="entry name" value="ARSENATE REDUCTASE"/>
    <property type="match status" value="1"/>
</dbReference>
<comment type="caution">
    <text evidence="3">The sequence shown here is derived from an EMBL/GenBank/DDBJ whole genome shotgun (WGS) entry which is preliminary data.</text>
</comment>
<dbReference type="CDD" id="cd16345">
    <property type="entry name" value="LMWP_ArsC"/>
    <property type="match status" value="1"/>
</dbReference>
<dbReference type="InterPro" id="IPR016181">
    <property type="entry name" value="Acyl_CoA_acyltransferase"/>
</dbReference>
<accession>A0A246I9D4</accession>
<dbReference type="NCBIfam" id="NF040501">
    <property type="entry name" value="resist_ArsN2"/>
    <property type="match status" value="1"/>
</dbReference>
<evidence type="ECO:0000259" key="2">
    <source>
        <dbReference type="PROSITE" id="PS51186"/>
    </source>
</evidence>
<evidence type="ECO:0000313" key="3">
    <source>
        <dbReference type="EMBL" id="OWQ75941.1"/>
    </source>
</evidence>
<dbReference type="SMART" id="SM00226">
    <property type="entry name" value="LMWPc"/>
    <property type="match status" value="1"/>
</dbReference>
<dbReference type="Gene3D" id="3.40.50.2300">
    <property type="match status" value="1"/>
</dbReference>
<dbReference type="GO" id="GO:0046685">
    <property type="term" value="P:response to arsenic-containing substance"/>
    <property type="evidence" value="ECO:0007669"/>
    <property type="project" value="UniProtKB-KW"/>
</dbReference>
<keyword evidence="1" id="KW-0059">Arsenical resistance</keyword>
<dbReference type="Pfam" id="PF13508">
    <property type="entry name" value="Acetyltransf_7"/>
    <property type="match status" value="1"/>
</dbReference>
<feature type="domain" description="N-acetyltransferase" evidence="2">
    <location>
        <begin position="5"/>
        <end position="147"/>
    </location>
</feature>
<dbReference type="SUPFAM" id="SSF52788">
    <property type="entry name" value="Phosphotyrosine protein phosphatases I"/>
    <property type="match status" value="1"/>
</dbReference>